<gene>
    <name evidence="1" type="ORF">NDU88_008284</name>
</gene>
<evidence type="ECO:0000313" key="2">
    <source>
        <dbReference type="Proteomes" id="UP001066276"/>
    </source>
</evidence>
<dbReference type="Proteomes" id="UP001066276">
    <property type="component" value="Chromosome 4_2"/>
</dbReference>
<accession>A0AAV7SUT2</accession>
<dbReference type="EMBL" id="JANPWB010000008">
    <property type="protein sequence ID" value="KAJ1167899.1"/>
    <property type="molecule type" value="Genomic_DNA"/>
</dbReference>
<dbReference type="AlphaFoldDB" id="A0AAV7SUT2"/>
<reference evidence="1" key="1">
    <citation type="journal article" date="2022" name="bioRxiv">
        <title>Sequencing and chromosome-scale assembly of the giantPleurodeles waltlgenome.</title>
        <authorList>
            <person name="Brown T."/>
            <person name="Elewa A."/>
            <person name="Iarovenko S."/>
            <person name="Subramanian E."/>
            <person name="Araus A.J."/>
            <person name="Petzold A."/>
            <person name="Susuki M."/>
            <person name="Suzuki K.-i.T."/>
            <person name="Hayashi T."/>
            <person name="Toyoda A."/>
            <person name="Oliveira C."/>
            <person name="Osipova E."/>
            <person name="Leigh N.D."/>
            <person name="Simon A."/>
            <person name="Yun M.H."/>
        </authorList>
    </citation>
    <scope>NUCLEOTIDE SEQUENCE</scope>
    <source>
        <strain evidence="1">20211129_DDA</strain>
        <tissue evidence="1">Liver</tissue>
    </source>
</reference>
<evidence type="ECO:0000313" key="1">
    <source>
        <dbReference type="EMBL" id="KAJ1167899.1"/>
    </source>
</evidence>
<proteinExistence type="predicted"/>
<keyword evidence="2" id="KW-1185">Reference proteome</keyword>
<name>A0AAV7SUT2_PLEWA</name>
<protein>
    <submittedName>
        <fullName evidence="1">Uncharacterized protein</fullName>
    </submittedName>
</protein>
<comment type="caution">
    <text evidence="1">The sequence shown here is derived from an EMBL/GenBank/DDBJ whole genome shotgun (WGS) entry which is preliminary data.</text>
</comment>
<sequence>MCGEQCSVTSGDKGSLRMCGGVFSHHRRQGQSAHVRESSVCSLPGKVTALDGRGKVSPLVVFIFRPSQTPPQTLNLHLPLPPHPPSTRRRREPGNVCTGFCSAAEHHSLFSKHHLCSHVPEVRSVHLLSCQTQPVLDLETSSECAK</sequence>
<organism evidence="1 2">
    <name type="scientific">Pleurodeles waltl</name>
    <name type="common">Iberian ribbed newt</name>
    <dbReference type="NCBI Taxonomy" id="8319"/>
    <lineage>
        <taxon>Eukaryota</taxon>
        <taxon>Metazoa</taxon>
        <taxon>Chordata</taxon>
        <taxon>Craniata</taxon>
        <taxon>Vertebrata</taxon>
        <taxon>Euteleostomi</taxon>
        <taxon>Amphibia</taxon>
        <taxon>Batrachia</taxon>
        <taxon>Caudata</taxon>
        <taxon>Salamandroidea</taxon>
        <taxon>Salamandridae</taxon>
        <taxon>Pleurodelinae</taxon>
        <taxon>Pleurodeles</taxon>
    </lineage>
</organism>